<evidence type="ECO:0000256" key="4">
    <source>
        <dbReference type="ARBA" id="ARBA00021889"/>
    </source>
</evidence>
<dbReference type="Pfam" id="PF12849">
    <property type="entry name" value="PBP_like_2"/>
    <property type="match status" value="1"/>
</dbReference>
<organism evidence="9 10">
    <name type="scientific">Pseudaquabacterium rugosum</name>
    <dbReference type="NCBI Taxonomy" id="2984194"/>
    <lineage>
        <taxon>Bacteria</taxon>
        <taxon>Pseudomonadati</taxon>
        <taxon>Pseudomonadota</taxon>
        <taxon>Betaproteobacteria</taxon>
        <taxon>Burkholderiales</taxon>
        <taxon>Sphaerotilaceae</taxon>
        <taxon>Pseudaquabacterium</taxon>
    </lineage>
</organism>
<evidence type="ECO:0000256" key="3">
    <source>
        <dbReference type="ARBA" id="ARBA00011529"/>
    </source>
</evidence>
<dbReference type="PIRSF" id="PIRSF002756">
    <property type="entry name" value="PstS"/>
    <property type="match status" value="1"/>
</dbReference>
<evidence type="ECO:0000313" key="9">
    <source>
        <dbReference type="EMBL" id="MEK8026505.1"/>
    </source>
</evidence>
<comment type="similarity">
    <text evidence="2 7">Belongs to the PstS family.</text>
</comment>
<gene>
    <name evidence="9" type="primary">pstS</name>
    <name evidence="9" type="ORF">AACH11_11095</name>
</gene>
<dbReference type="PANTHER" id="PTHR42996:SF1">
    <property type="entry name" value="PHOSPHATE-BINDING PROTEIN PSTS"/>
    <property type="match status" value="1"/>
</dbReference>
<dbReference type="InterPro" id="IPR005673">
    <property type="entry name" value="ABC_phos-bd_PstS"/>
</dbReference>
<sequence>MAVGAGCGPVLGLGASLGGLTGSVAAEAAAPGTGQPLPIEGAGATFPSRVWQTWAERYTAATGRGVVYRPTGSGDGLQRISARQVDFAGSDTPLGRAELERRRLQQWPMLIGGIAPVAHLPELGGRALRIDGPTLARLMMGEIRRWDDAAVQALNPGLVLPARAVQRVVRADRSGTTESYSRYLAAAWPAFAAGPGVGPQPAWGADVQAVAGNDGLLDALRARPGTLGYVSHDRLPEAPELTALTLRNRAGQWRPIDERGLRQAVLASAMHREGQDTASLLDLPGEDVWPLTLASHVLVDARPAQRQRASATLSFLYWCLQRGDAVPRRLGFAPLPVVLQARLAERFMAIVAADGQRPDYVRE</sequence>
<dbReference type="Gene3D" id="3.40.190.10">
    <property type="entry name" value="Periplasmic binding protein-like II"/>
    <property type="match status" value="2"/>
</dbReference>
<dbReference type="NCBIfam" id="TIGR00975">
    <property type="entry name" value="3a0107s03"/>
    <property type="match status" value="1"/>
</dbReference>
<dbReference type="SUPFAM" id="SSF53850">
    <property type="entry name" value="Periplasmic binding protein-like II"/>
    <property type="match status" value="1"/>
</dbReference>
<evidence type="ECO:0000256" key="5">
    <source>
        <dbReference type="ARBA" id="ARBA00022448"/>
    </source>
</evidence>
<comment type="subunit">
    <text evidence="3 7">The complex is composed of two ATP-binding proteins (PstB), two transmembrane proteins (PstC and PstA) and a solute-binding protein (PstS).</text>
</comment>
<dbReference type="RefSeq" id="WP_341374288.1">
    <property type="nucleotide sequence ID" value="NZ_JBBUTF010000008.1"/>
</dbReference>
<evidence type="ECO:0000256" key="6">
    <source>
        <dbReference type="ARBA" id="ARBA00022592"/>
    </source>
</evidence>
<dbReference type="InterPro" id="IPR050962">
    <property type="entry name" value="Phosphate-bind_PstS"/>
</dbReference>
<evidence type="ECO:0000256" key="1">
    <source>
        <dbReference type="ARBA" id="ARBA00002841"/>
    </source>
</evidence>
<comment type="function">
    <text evidence="1 7">Part of the ABC transporter complex PstSACB involved in phosphate import.</text>
</comment>
<name>A0ABU9BBX1_9BURK</name>
<evidence type="ECO:0000256" key="7">
    <source>
        <dbReference type="PIRNR" id="PIRNR002756"/>
    </source>
</evidence>
<evidence type="ECO:0000313" key="10">
    <source>
        <dbReference type="Proteomes" id="UP001368500"/>
    </source>
</evidence>
<dbReference type="CDD" id="cd13565">
    <property type="entry name" value="PBP2_PstS"/>
    <property type="match status" value="1"/>
</dbReference>
<evidence type="ECO:0000259" key="8">
    <source>
        <dbReference type="Pfam" id="PF12849"/>
    </source>
</evidence>
<proteinExistence type="inferred from homology"/>
<feature type="domain" description="PBP" evidence="8">
    <location>
        <begin position="27"/>
        <end position="319"/>
    </location>
</feature>
<dbReference type="PANTHER" id="PTHR42996">
    <property type="entry name" value="PHOSPHATE-BINDING PROTEIN PSTS"/>
    <property type="match status" value="1"/>
</dbReference>
<comment type="caution">
    <text evidence="9">The sequence shown here is derived from an EMBL/GenBank/DDBJ whole genome shotgun (WGS) entry which is preliminary data.</text>
</comment>
<dbReference type="Proteomes" id="UP001368500">
    <property type="component" value="Unassembled WGS sequence"/>
</dbReference>
<reference evidence="9 10" key="1">
    <citation type="submission" date="2024-04" db="EMBL/GenBank/DDBJ databases">
        <title>Novel species of the genus Ideonella isolated from streams.</title>
        <authorList>
            <person name="Lu H."/>
        </authorList>
    </citation>
    <scope>NUCLEOTIDE SEQUENCE [LARGE SCALE GENOMIC DNA]</scope>
    <source>
        <strain evidence="9 10">BYS139W</strain>
    </source>
</reference>
<accession>A0ABU9BBX1</accession>
<dbReference type="EMBL" id="JBBUTF010000008">
    <property type="protein sequence ID" value="MEK8026505.1"/>
    <property type="molecule type" value="Genomic_DNA"/>
</dbReference>
<keyword evidence="10" id="KW-1185">Reference proteome</keyword>
<keyword evidence="5 7" id="KW-0813">Transport</keyword>
<keyword evidence="6 7" id="KW-0592">Phosphate transport</keyword>
<dbReference type="InterPro" id="IPR024370">
    <property type="entry name" value="PBP_domain"/>
</dbReference>
<protein>
    <recommendedName>
        <fullName evidence="4 7">Phosphate-binding protein PstS</fullName>
    </recommendedName>
</protein>
<evidence type="ECO:0000256" key="2">
    <source>
        <dbReference type="ARBA" id="ARBA00008725"/>
    </source>
</evidence>